<dbReference type="SUPFAM" id="SSF81901">
    <property type="entry name" value="HCP-like"/>
    <property type="match status" value="1"/>
</dbReference>
<organism evidence="1 2">
    <name type="scientific">Candidatus Sulfurimonas baltica</name>
    <dbReference type="NCBI Taxonomy" id="2740404"/>
    <lineage>
        <taxon>Bacteria</taxon>
        <taxon>Pseudomonadati</taxon>
        <taxon>Campylobacterota</taxon>
        <taxon>Epsilonproteobacteria</taxon>
        <taxon>Campylobacterales</taxon>
        <taxon>Sulfurimonadaceae</taxon>
        <taxon>Sulfurimonas</taxon>
    </lineage>
</organism>
<dbReference type="Gene3D" id="1.25.40.10">
    <property type="entry name" value="Tetratricopeptide repeat domain"/>
    <property type="match status" value="1"/>
</dbReference>
<gene>
    <name evidence="1" type="ORF">HUE88_05105</name>
</gene>
<dbReference type="Proteomes" id="UP000593994">
    <property type="component" value="Chromosome"/>
</dbReference>
<evidence type="ECO:0000313" key="2">
    <source>
        <dbReference type="Proteomes" id="UP000593994"/>
    </source>
</evidence>
<name>A0A7S7LYT5_9BACT</name>
<accession>A0A7S7LYT5</accession>
<reference evidence="1 2" key="1">
    <citation type="submission" date="2020-05" db="EMBL/GenBank/DDBJ databases">
        <title>Sulfurimonas marisnigri, sp. nov., and Sulfurimonas baltica, sp. nov., manganese oxide reducing chemolithoautotrophs of the class Epsilonproteobacteria isolated from the pelagic redoxclines of the Black and Baltic Seas and emended description of the genus Sulfurimonas.</title>
        <authorList>
            <person name="Henkel J.V."/>
            <person name="Laudan C."/>
            <person name="Werner J."/>
            <person name="Neu T."/>
            <person name="Plewe S."/>
            <person name="Sproer C."/>
            <person name="Bunk B."/>
            <person name="Schulz-Vogt H.N."/>
        </authorList>
    </citation>
    <scope>NUCLEOTIDE SEQUENCE [LARGE SCALE GENOMIC DNA]</scope>
    <source>
        <strain evidence="1 2">GD2</strain>
    </source>
</reference>
<protein>
    <recommendedName>
        <fullName evidence="3">SPOR domain-containing protein</fullName>
    </recommendedName>
</protein>
<dbReference type="RefSeq" id="WP_194371753.1">
    <property type="nucleotide sequence ID" value="NZ_CP054492.1"/>
</dbReference>
<dbReference type="KEGG" id="sbal:HUE88_05105"/>
<dbReference type="EMBL" id="CP054492">
    <property type="protein sequence ID" value="QOY53059.1"/>
    <property type="molecule type" value="Genomic_DNA"/>
</dbReference>
<evidence type="ECO:0008006" key="3">
    <source>
        <dbReference type="Google" id="ProtNLM"/>
    </source>
</evidence>
<dbReference type="InterPro" id="IPR011990">
    <property type="entry name" value="TPR-like_helical_dom_sf"/>
</dbReference>
<sequence>MKILLATVFTLVSLLADDLSFSNDNEAVANKHTPVYTIQLFTTKDLKYANELVENMNSQFQNKTHVYKSGEYYVARFAQDRSYKYLKPFVFTMQNMGYKTAYISELTLEQMQRELIKDNKTIKKEPIEISQNTITVPKISKSNITLKANDAYKRGDEYEAIMYYEMLSASGYSNNKIKNNLCYLYGKRGAWLNAKELIDKEHYQSKFLYAYAYGAVQSLQKDYYSNLLPYISVDNSGLLMLLTATYFERKNDMQRASSFYKLAYEKNPTNPYIIYSYARSADIQNDKQKAKKLYNKVFEKVDFENQIYKITKQRLVQIGN</sequence>
<dbReference type="AlphaFoldDB" id="A0A7S7LYT5"/>
<keyword evidence="2" id="KW-1185">Reference proteome</keyword>
<proteinExistence type="predicted"/>
<evidence type="ECO:0000313" key="1">
    <source>
        <dbReference type="EMBL" id="QOY53059.1"/>
    </source>
</evidence>